<evidence type="ECO:0000259" key="6">
    <source>
        <dbReference type="PROSITE" id="PS51060"/>
    </source>
</evidence>
<dbReference type="AlphaFoldDB" id="A0A6C0JNH4"/>
<proteinExistence type="predicted"/>
<dbReference type="EC" id="2.4.2.30" evidence="1"/>
<evidence type="ECO:0000256" key="5">
    <source>
        <dbReference type="ARBA" id="ARBA00033987"/>
    </source>
</evidence>
<evidence type="ECO:0000256" key="1">
    <source>
        <dbReference type="ARBA" id="ARBA00012020"/>
    </source>
</evidence>
<feature type="domain" description="PARP alpha-helical" evidence="6">
    <location>
        <begin position="1"/>
        <end position="76"/>
    </location>
</feature>
<keyword evidence="2" id="KW-0328">Glycosyltransferase</keyword>
<keyword evidence="3" id="KW-0808">Transferase</keyword>
<dbReference type="GO" id="GO:1990404">
    <property type="term" value="F:NAD+-protein mono-ADP-ribosyltransferase activity"/>
    <property type="evidence" value="ECO:0007669"/>
    <property type="project" value="TreeGrafter"/>
</dbReference>
<name>A0A6C0JNH4_9ZZZZ</name>
<dbReference type="SUPFAM" id="SSF47587">
    <property type="entry name" value="Domain of poly(ADP-ribose) polymerase"/>
    <property type="match status" value="1"/>
</dbReference>
<dbReference type="EMBL" id="MN740684">
    <property type="protein sequence ID" value="QHU07325.1"/>
    <property type="molecule type" value="Genomic_DNA"/>
</dbReference>
<comment type="catalytic activity">
    <reaction evidence="5">
        <text>NAD(+) + (ADP-D-ribosyl)n-acceptor = nicotinamide + (ADP-D-ribosyl)n+1-acceptor + H(+).</text>
        <dbReference type="EC" id="2.4.2.30"/>
    </reaction>
</comment>
<dbReference type="GO" id="GO:0003950">
    <property type="term" value="F:NAD+ poly-ADP-ribosyltransferase activity"/>
    <property type="evidence" value="ECO:0007669"/>
    <property type="project" value="UniProtKB-EC"/>
</dbReference>
<dbReference type="Pfam" id="PF02877">
    <property type="entry name" value="PARP_reg"/>
    <property type="match status" value="1"/>
</dbReference>
<dbReference type="PANTHER" id="PTHR10459">
    <property type="entry name" value="DNA LIGASE"/>
    <property type="match status" value="1"/>
</dbReference>
<dbReference type="PANTHER" id="PTHR10459:SF60">
    <property type="entry name" value="POLY [ADP-RIBOSE] POLYMERASE 2"/>
    <property type="match status" value="1"/>
</dbReference>
<evidence type="ECO:0000313" key="7">
    <source>
        <dbReference type="EMBL" id="QHU07325.1"/>
    </source>
</evidence>
<dbReference type="InterPro" id="IPR004102">
    <property type="entry name" value="Poly(ADP-ribose)pol_reg_dom"/>
</dbReference>
<keyword evidence="4" id="KW-0520">NAD</keyword>
<dbReference type="PROSITE" id="PS51060">
    <property type="entry name" value="PARP_ALPHA_HD"/>
    <property type="match status" value="1"/>
</dbReference>
<evidence type="ECO:0000256" key="3">
    <source>
        <dbReference type="ARBA" id="ARBA00022679"/>
    </source>
</evidence>
<dbReference type="Gene3D" id="1.20.142.10">
    <property type="entry name" value="Poly(ADP-ribose) polymerase, regulatory domain"/>
    <property type="match status" value="1"/>
</dbReference>
<dbReference type="GO" id="GO:0070212">
    <property type="term" value="P:protein poly-ADP-ribosylation"/>
    <property type="evidence" value="ECO:0007669"/>
    <property type="project" value="TreeGrafter"/>
</dbReference>
<evidence type="ECO:0000256" key="4">
    <source>
        <dbReference type="ARBA" id="ARBA00023027"/>
    </source>
</evidence>
<sequence length="76" mass="8752">MNSNIYPLGKLSVNQIKKGQIVLKKLEEVIKTTNDQKKLLSLSNEFYSTIPHVNIKLISSMEDIDTEEKLLNYMLL</sequence>
<dbReference type="GO" id="GO:0006302">
    <property type="term" value="P:double-strand break repair"/>
    <property type="evidence" value="ECO:0007669"/>
    <property type="project" value="TreeGrafter"/>
</dbReference>
<reference evidence="7" key="1">
    <citation type="journal article" date="2020" name="Nature">
        <title>Giant virus diversity and host interactions through global metagenomics.</title>
        <authorList>
            <person name="Schulz F."/>
            <person name="Roux S."/>
            <person name="Paez-Espino D."/>
            <person name="Jungbluth S."/>
            <person name="Walsh D.A."/>
            <person name="Denef V.J."/>
            <person name="McMahon K.D."/>
            <person name="Konstantinidis K.T."/>
            <person name="Eloe-Fadrosh E.A."/>
            <person name="Kyrpides N.C."/>
            <person name="Woyke T."/>
        </authorList>
    </citation>
    <scope>NUCLEOTIDE SEQUENCE</scope>
    <source>
        <strain evidence="7">GVMAG-S-1040241-154</strain>
    </source>
</reference>
<evidence type="ECO:0000256" key="2">
    <source>
        <dbReference type="ARBA" id="ARBA00022676"/>
    </source>
</evidence>
<organism evidence="7">
    <name type="scientific">viral metagenome</name>
    <dbReference type="NCBI Taxonomy" id="1070528"/>
    <lineage>
        <taxon>unclassified sequences</taxon>
        <taxon>metagenomes</taxon>
        <taxon>organismal metagenomes</taxon>
    </lineage>
</organism>
<dbReference type="InterPro" id="IPR050800">
    <property type="entry name" value="ARTD/PARP"/>
</dbReference>
<protein>
    <recommendedName>
        <fullName evidence="1">NAD(+) ADP-ribosyltransferase</fullName>
        <ecNumber evidence="1">2.4.2.30</ecNumber>
    </recommendedName>
</protein>
<dbReference type="GO" id="GO:0005730">
    <property type="term" value="C:nucleolus"/>
    <property type="evidence" value="ECO:0007669"/>
    <property type="project" value="TreeGrafter"/>
</dbReference>
<dbReference type="InterPro" id="IPR036616">
    <property type="entry name" value="Poly(ADP-ribose)pol_reg_dom_sf"/>
</dbReference>
<accession>A0A6C0JNH4</accession>